<evidence type="ECO:0000313" key="2">
    <source>
        <dbReference type="Proteomes" id="UP000505355"/>
    </source>
</evidence>
<dbReference type="AlphaFoldDB" id="A0A7D4UCF5"/>
<reference evidence="1 2" key="1">
    <citation type="submission" date="2020-05" db="EMBL/GenBank/DDBJ databases">
        <title>Mucilaginibacter mali sp. nov.</title>
        <authorList>
            <person name="Kim H.S."/>
            <person name="Lee K.C."/>
            <person name="Suh M.K."/>
            <person name="Kim J.-S."/>
            <person name="Han K.-I."/>
            <person name="Eom M.K."/>
            <person name="Shin Y.K."/>
            <person name="Lee J.-S."/>
        </authorList>
    </citation>
    <scope>NUCLEOTIDE SEQUENCE [LARGE SCALE GENOMIC DNA]</scope>
    <source>
        <strain evidence="1 2">G2-14</strain>
    </source>
</reference>
<proteinExistence type="predicted"/>
<organism evidence="1 2">
    <name type="scientific">Mucilaginibacter mali</name>
    <dbReference type="NCBI Taxonomy" id="2740462"/>
    <lineage>
        <taxon>Bacteria</taxon>
        <taxon>Pseudomonadati</taxon>
        <taxon>Bacteroidota</taxon>
        <taxon>Sphingobacteriia</taxon>
        <taxon>Sphingobacteriales</taxon>
        <taxon>Sphingobacteriaceae</taxon>
        <taxon>Mucilaginibacter</taxon>
    </lineage>
</organism>
<dbReference type="RefSeq" id="WP_173416357.1">
    <property type="nucleotide sequence ID" value="NZ_CP054139.1"/>
</dbReference>
<name>A0A7D4UCF5_9SPHI</name>
<dbReference type="Proteomes" id="UP000505355">
    <property type="component" value="Chromosome"/>
</dbReference>
<gene>
    <name evidence="1" type="ORF">HQ865_18645</name>
</gene>
<accession>A0A7D4UCF5</accession>
<protein>
    <submittedName>
        <fullName evidence="1">Uncharacterized protein</fullName>
    </submittedName>
</protein>
<evidence type="ECO:0000313" key="1">
    <source>
        <dbReference type="EMBL" id="QKJ31698.1"/>
    </source>
</evidence>
<sequence>MDIKRVAFLVFLFTCLFAITTYGQPLLSKAQKEKLESVVLAKVNVIGEVKDSMRSHHRSKPMLMIEREPDSTFKYYSVAMGVSSFDQFRTTGRFCVDPKTFKVYFWDVFADDMGFSNSAIIPVQQWRILKKTSGWQKPHTYRHGKLVVLTN</sequence>
<keyword evidence="2" id="KW-1185">Reference proteome</keyword>
<dbReference type="EMBL" id="CP054139">
    <property type="protein sequence ID" value="QKJ31698.1"/>
    <property type="molecule type" value="Genomic_DNA"/>
</dbReference>
<dbReference type="KEGG" id="mmab:HQ865_18645"/>